<organism evidence="1 2">
    <name type="scientific">Desertifilum tharense IPPAS B-1220</name>
    <dbReference type="NCBI Taxonomy" id="1781255"/>
    <lineage>
        <taxon>Bacteria</taxon>
        <taxon>Bacillati</taxon>
        <taxon>Cyanobacteriota</taxon>
        <taxon>Cyanophyceae</taxon>
        <taxon>Desertifilales</taxon>
        <taxon>Desertifilaceae</taxon>
        <taxon>Desertifilum</taxon>
    </lineage>
</organism>
<evidence type="ECO:0000313" key="2">
    <source>
        <dbReference type="Proteomes" id="UP000095472"/>
    </source>
</evidence>
<dbReference type="EMBL" id="CP182909">
    <property type="protein sequence ID" value="XPM66669.1"/>
    <property type="molecule type" value="Genomic_DNA"/>
</dbReference>
<name>A0ACD5H2E2_9CYAN</name>
<sequence length="64" mass="7046">MDNRVKLVAGRAIAATTPLSTQTSRLGWRISKQICAIAPQRLAKLTIKMVAKRAERRSLSVGQK</sequence>
<keyword evidence="2" id="KW-1185">Reference proteome</keyword>
<evidence type="ECO:0000313" key="1">
    <source>
        <dbReference type="EMBL" id="XPM66669.1"/>
    </source>
</evidence>
<reference evidence="1 2" key="1">
    <citation type="journal article" date="2016" name="Genome Announc.">
        <title>Draft Genome Sequence of the Thermotolerant Cyanobacterium Desertifilum sp. IPPAS B-1220.</title>
        <authorList>
            <person name="Mironov K.S."/>
            <person name="Sinetova M.A."/>
            <person name="Bolatkhan K."/>
            <person name="Zayadan B.K."/>
            <person name="Ustinova V.V."/>
            <person name="Kupriyanova E.V."/>
            <person name="Skrypnik A.N."/>
            <person name="Gogoleva N.E."/>
            <person name="Gogolev Y.V."/>
            <person name="Los D.A."/>
        </authorList>
    </citation>
    <scope>NUCLEOTIDE SEQUENCE [LARGE SCALE GENOMIC DNA]</scope>
    <source>
        <strain evidence="1 2">IPPAS B-1220</strain>
    </source>
</reference>
<protein>
    <submittedName>
        <fullName evidence="1">Uncharacterized protein</fullName>
    </submittedName>
</protein>
<accession>A0ACD5H2E2</accession>
<dbReference type="Proteomes" id="UP000095472">
    <property type="component" value="Chromosome"/>
</dbReference>
<proteinExistence type="predicted"/>
<gene>
    <name evidence="1" type="ORF">BH720_016230</name>
</gene>